<keyword evidence="2" id="KW-1185">Reference proteome</keyword>
<proteinExistence type="predicted"/>
<accession>U7QSU1</accession>
<protein>
    <submittedName>
        <fullName evidence="1">Uncharacterized protein</fullName>
    </submittedName>
</protein>
<name>U7QSU1_9CYAN</name>
<dbReference type="AlphaFoldDB" id="U7QSU1"/>
<comment type="caution">
    <text evidence="1">The sequence shown here is derived from an EMBL/GenBank/DDBJ whole genome shotgun (WGS) entry which is preliminary data.</text>
</comment>
<sequence>MNNPKKAINYNLQSISQYTKFDKITRLTQKNLQFHIKNSCFKAYKNLNLT</sequence>
<dbReference type="EMBL" id="AUZM01000003">
    <property type="protein sequence ID" value="ERT09476.1"/>
    <property type="molecule type" value="Genomic_DNA"/>
</dbReference>
<organism evidence="1 2">
    <name type="scientific">Lyngbya aestuarii BL J</name>
    <dbReference type="NCBI Taxonomy" id="1348334"/>
    <lineage>
        <taxon>Bacteria</taxon>
        <taxon>Bacillati</taxon>
        <taxon>Cyanobacteriota</taxon>
        <taxon>Cyanophyceae</taxon>
        <taxon>Oscillatoriophycideae</taxon>
        <taxon>Oscillatoriales</taxon>
        <taxon>Microcoleaceae</taxon>
        <taxon>Lyngbya</taxon>
    </lineage>
</organism>
<reference evidence="1 2" key="1">
    <citation type="journal article" date="2013" name="Front. Microbiol.">
        <title>Comparative genomic analyses of the cyanobacterium, Lyngbya aestuarii BL J, a powerful hydrogen producer.</title>
        <authorList>
            <person name="Kothari A."/>
            <person name="Vaughn M."/>
            <person name="Garcia-Pichel F."/>
        </authorList>
    </citation>
    <scope>NUCLEOTIDE SEQUENCE [LARGE SCALE GENOMIC DNA]</scope>
    <source>
        <strain evidence="1 2">BL J</strain>
    </source>
</reference>
<evidence type="ECO:0000313" key="1">
    <source>
        <dbReference type="EMBL" id="ERT09476.1"/>
    </source>
</evidence>
<gene>
    <name evidence="1" type="ORF">M595_0509</name>
</gene>
<dbReference type="Proteomes" id="UP000017127">
    <property type="component" value="Unassembled WGS sequence"/>
</dbReference>
<evidence type="ECO:0000313" key="2">
    <source>
        <dbReference type="Proteomes" id="UP000017127"/>
    </source>
</evidence>